<dbReference type="PATRIC" id="fig|1698273.3.peg.28"/>
<dbReference type="PANTHER" id="PTHR43555:SF1">
    <property type="entry name" value="PHOSPHORIBOSYLFORMYLGLYCINAMIDINE SYNTHASE SUBUNIT PURL"/>
    <property type="match status" value="1"/>
</dbReference>
<dbReference type="EMBL" id="LHXX01000001">
    <property type="protein sequence ID" value="KXB02899.1"/>
    <property type="molecule type" value="Genomic_DNA"/>
</dbReference>
<dbReference type="Pfam" id="PF00586">
    <property type="entry name" value="AIRS"/>
    <property type="match status" value="2"/>
</dbReference>
<dbReference type="NCBIfam" id="TIGR01736">
    <property type="entry name" value="FGAM_synth_II"/>
    <property type="match status" value="1"/>
</dbReference>
<feature type="domain" description="PurM-like C-terminal" evidence="10">
    <location>
        <begin position="242"/>
        <end position="393"/>
    </location>
</feature>
<name>A0A133V905_9EURY</name>
<evidence type="ECO:0000256" key="6">
    <source>
        <dbReference type="ARBA" id="ARBA00022840"/>
    </source>
</evidence>
<comment type="subunit">
    <text evidence="8">Monomer. Part of the FGAM synthase complex composed of 1 PurL, 1 PurQ and 2 PurS subunits.</text>
</comment>
<dbReference type="GO" id="GO:0004642">
    <property type="term" value="F:phosphoribosylformylglycinamidine synthase activity"/>
    <property type="evidence" value="ECO:0007669"/>
    <property type="project" value="UniProtKB-UniRule"/>
</dbReference>
<feature type="binding site" evidence="8">
    <location>
        <position position="125"/>
    </location>
    <ligand>
        <name>ATP</name>
        <dbReference type="ChEBI" id="CHEBI:30616"/>
    </ligand>
</feature>
<dbReference type="InterPro" id="IPR036921">
    <property type="entry name" value="PurM-like_N_sf"/>
</dbReference>
<dbReference type="Pfam" id="PF02769">
    <property type="entry name" value="AIRS_C"/>
    <property type="match status" value="2"/>
</dbReference>
<dbReference type="Gene3D" id="3.90.650.10">
    <property type="entry name" value="PurM-like C-terminal domain"/>
    <property type="match status" value="2"/>
</dbReference>
<evidence type="ECO:0000256" key="1">
    <source>
        <dbReference type="ARBA" id="ARBA00022490"/>
    </source>
</evidence>
<feature type="binding site" evidence="8">
    <location>
        <position position="310"/>
    </location>
    <ligand>
        <name>Mg(2+)</name>
        <dbReference type="ChEBI" id="CHEBI:18420"/>
        <label>2</label>
    </ligand>
</feature>
<comment type="caution">
    <text evidence="12">The sequence shown here is derived from an EMBL/GenBank/DDBJ whole genome shotgun (WGS) entry which is preliminary data.</text>
</comment>
<protein>
    <recommendedName>
        <fullName evidence="8">Phosphoribosylformylglycinamidine synthase subunit PurL</fullName>
        <shortName evidence="8">FGAM synthase</shortName>
        <ecNumber evidence="8">6.3.5.3</ecNumber>
    </recommendedName>
    <alternativeName>
        <fullName evidence="8">Formylglycinamide ribonucleotide amidotransferase subunit II</fullName>
        <shortName evidence="8">FGAR amidotransferase II</shortName>
        <shortName evidence="8">FGAR-AT II</shortName>
    </alternativeName>
    <alternativeName>
        <fullName evidence="8">Glutamine amidotransferase PurL</fullName>
    </alternativeName>
    <alternativeName>
        <fullName evidence="8">Phosphoribosylformylglycinamidine synthase subunit II</fullName>
    </alternativeName>
</protein>
<dbReference type="Proteomes" id="UP000070400">
    <property type="component" value="Unassembled WGS sequence"/>
</dbReference>
<dbReference type="Gene3D" id="1.10.8.750">
    <property type="entry name" value="Phosphoribosylformylglycinamidine synthase, linker domain"/>
    <property type="match status" value="1"/>
</dbReference>
<feature type="binding site" evidence="8">
    <location>
        <begin position="354"/>
        <end position="356"/>
    </location>
    <ligand>
        <name>substrate</name>
    </ligand>
</feature>
<dbReference type="PANTHER" id="PTHR43555">
    <property type="entry name" value="PHOSPHORIBOSYLFORMYLGLYCINAMIDINE SYNTHASE SUBUNIT PURL"/>
    <property type="match status" value="1"/>
</dbReference>
<dbReference type="SUPFAM" id="SSF56042">
    <property type="entry name" value="PurM C-terminal domain-like"/>
    <property type="match status" value="2"/>
</dbReference>
<keyword evidence="5 8" id="KW-0658">Purine biosynthesis</keyword>
<dbReference type="GO" id="GO:0000287">
    <property type="term" value="F:magnesium ion binding"/>
    <property type="evidence" value="ECO:0007669"/>
    <property type="project" value="UniProtKB-UniRule"/>
</dbReference>
<feature type="binding site" evidence="8">
    <location>
        <position position="127"/>
    </location>
    <ligand>
        <name>Mg(2+)</name>
        <dbReference type="ChEBI" id="CHEBI:18420"/>
        <label>1</label>
    </ligand>
</feature>
<comment type="subcellular location">
    <subcellularLocation>
        <location evidence="8">Cytoplasm</location>
    </subcellularLocation>
</comment>
<sequence length="783" mass="85689">MREDLPFNLFEVNLSEADDSQLLQISEEFGLALDLKEMKRCKEYFSDRGRNPTDVELQSIAQTWSEHCYHRTFKGNTLIDGCKVKLFQDYIAKVTKDLSPSWCVSVFEDNAGIIKFDEDRAIAAKVETHNHPSAIEPFGGAATGIGGIIRDILGVWARPIANTDVLCFGPLNYSYEELLPGTKHPKYLLRGVTDGIGCYGNNMGVPTVNGAIYFDEGYVGNIAVYCGCIGTLPINAYVKDPKPGDVLVLAGGRTGRDGIHGVTFASVELTEESEESSRPAVQIANPIMEEKLKRAIISIRDERLGSAITDLGGGGLSSAVGEMAHSAGCGVSIHLDEVPLRTPDIDPWEIWISESQERMLVVVRERELERVLKIFENEEVEATPIGEFNVDGILRVNQRGDRVAKLDLDFLFNPPEITKKAVWKRPNIGEPQFSVPEDLEDILLRLLASPNVASKESVVRTYDHEVQGVTALKPLQGKYGGPNDAAVLKPFQDSWKGVVISSGINPSYGKIDPYWMAASAIGEAISNNIAVGGRRISLLDNFTWGNPDKPEQLGKLVRACKACYDFAKAFEAPFISGKDSLNNESPLGPVASTLLITAVGLIPDIRKAVSMELKEKGASLYIIGETYPEFGGSEYYKLFGFVGESVPKVKAKQTKERMDLITKAIDSGYINACHDLSEGGLGVAASEMAFSGGLGLELDLKKVPTSMRRDDFILFSESNGRFLVEVPKKLEGPFQELMASSACSRVGIVGGDRFSVEGLNAEKVIDAEISELREIWKRTLDGR</sequence>
<comment type="caution">
    <text evidence="8">Lacks conserved residue(s) required for the propagation of feature annotation.</text>
</comment>
<dbReference type="SUPFAM" id="SSF55326">
    <property type="entry name" value="PurM N-terminal domain-like"/>
    <property type="match status" value="2"/>
</dbReference>
<keyword evidence="1 8" id="KW-0963">Cytoplasm</keyword>
<dbReference type="GO" id="GO:0006189">
    <property type="term" value="P:'de novo' IMP biosynthetic process"/>
    <property type="evidence" value="ECO:0007669"/>
    <property type="project" value="UniProtKB-UniRule"/>
</dbReference>
<dbReference type="GO" id="GO:0005524">
    <property type="term" value="F:ATP binding"/>
    <property type="evidence" value="ECO:0007669"/>
    <property type="project" value="UniProtKB-UniRule"/>
</dbReference>
<feature type="domain" description="Phosphoribosylformylglycinamidine synthase linker" evidence="11">
    <location>
        <begin position="24"/>
        <end position="70"/>
    </location>
</feature>
<feature type="active site" description="Proton acceptor" evidence="8">
    <location>
        <position position="129"/>
    </location>
</feature>
<evidence type="ECO:0000256" key="7">
    <source>
        <dbReference type="ARBA" id="ARBA00022842"/>
    </source>
</evidence>
<dbReference type="CDD" id="cd02203">
    <property type="entry name" value="PurL_repeat1"/>
    <property type="match status" value="1"/>
</dbReference>
<dbReference type="EC" id="6.3.5.3" evidence="8"/>
<feature type="domain" description="PurM-like N-terminal" evidence="9">
    <location>
        <begin position="109"/>
        <end position="231"/>
    </location>
</feature>
<comment type="function">
    <text evidence="8">Part of the phosphoribosylformylglycinamidine synthase complex involved in the purines biosynthetic pathway. Catalyzes the ATP-dependent conversion of formylglycinamide ribonucleotide (FGAR) and glutamine to yield formylglycinamidine ribonucleotide (FGAM) and glutamate. The FGAM synthase complex is composed of three subunits. PurQ produces an ammonia molecule by converting glutamine to glutamate. PurL transfers the ammonia molecule to FGAR to form FGAM in an ATP-dependent manner. PurS interacts with PurQ and PurL and is thought to assist in the transfer of the ammonia molecule from PurQ to PurL.</text>
</comment>
<dbReference type="InterPro" id="IPR041609">
    <property type="entry name" value="PurL_linker"/>
</dbReference>
<feature type="binding site" evidence="8">
    <location>
        <position position="282"/>
    </location>
    <ligand>
        <name>substrate</name>
    </ligand>
</feature>
<dbReference type="Pfam" id="PF18072">
    <property type="entry name" value="FGAR-AT_linker"/>
    <property type="match status" value="1"/>
</dbReference>
<reference evidence="12 13" key="1">
    <citation type="journal article" date="2016" name="Sci. Rep.">
        <title>Metabolic traits of an uncultured archaeal lineage -MSBL1- from brine pools of the Red Sea.</title>
        <authorList>
            <person name="Mwirichia R."/>
            <person name="Alam I."/>
            <person name="Rashid M."/>
            <person name="Vinu M."/>
            <person name="Ba-Alawi W."/>
            <person name="Anthony Kamau A."/>
            <person name="Kamanda Ngugi D."/>
            <person name="Goker M."/>
            <person name="Klenk H.P."/>
            <person name="Bajic V."/>
            <person name="Stingl U."/>
        </authorList>
    </citation>
    <scope>NUCLEOTIDE SEQUENCE [LARGE SCALE GENOMIC DNA]</scope>
    <source>
        <strain evidence="12">SCGC-AAA261D19</strain>
    </source>
</reference>
<keyword evidence="4 8" id="KW-0547">Nucleotide-binding</keyword>
<dbReference type="AlphaFoldDB" id="A0A133V905"/>
<dbReference type="GO" id="GO:0005737">
    <property type="term" value="C:cytoplasm"/>
    <property type="evidence" value="ECO:0007669"/>
    <property type="project" value="UniProtKB-SubCell"/>
</dbReference>
<keyword evidence="7 8" id="KW-0460">Magnesium</keyword>
<feature type="binding site" evidence="8">
    <location>
        <position position="150"/>
    </location>
    <ligand>
        <name>substrate</name>
    </ligand>
</feature>
<evidence type="ECO:0000256" key="3">
    <source>
        <dbReference type="ARBA" id="ARBA00022723"/>
    </source>
</evidence>
<comment type="catalytic activity">
    <reaction evidence="8">
        <text>N(2)-formyl-N(1)-(5-phospho-beta-D-ribosyl)glycinamide + L-glutamine + ATP + H2O = 2-formamido-N(1)-(5-O-phospho-beta-D-ribosyl)acetamidine + L-glutamate + ADP + phosphate + H(+)</text>
        <dbReference type="Rhea" id="RHEA:17129"/>
        <dbReference type="ChEBI" id="CHEBI:15377"/>
        <dbReference type="ChEBI" id="CHEBI:15378"/>
        <dbReference type="ChEBI" id="CHEBI:29985"/>
        <dbReference type="ChEBI" id="CHEBI:30616"/>
        <dbReference type="ChEBI" id="CHEBI:43474"/>
        <dbReference type="ChEBI" id="CHEBI:58359"/>
        <dbReference type="ChEBI" id="CHEBI:147286"/>
        <dbReference type="ChEBI" id="CHEBI:147287"/>
        <dbReference type="ChEBI" id="CHEBI:456216"/>
        <dbReference type="EC" id="6.3.5.3"/>
    </reaction>
</comment>
<evidence type="ECO:0000256" key="4">
    <source>
        <dbReference type="ARBA" id="ARBA00022741"/>
    </source>
</evidence>
<dbReference type="InterPro" id="IPR036676">
    <property type="entry name" value="PurM-like_C_sf"/>
</dbReference>
<feature type="domain" description="PurM-like N-terminal" evidence="9">
    <location>
        <begin position="483"/>
        <end position="601"/>
    </location>
</feature>
<comment type="pathway">
    <text evidence="8">Purine metabolism; IMP biosynthesis via de novo pathway; 5-amino-1-(5-phospho-D-ribosyl)imidazole from N(2)-formyl-N(1)-(5-phospho-D-ribosyl)glycinamide: step 1/2.</text>
</comment>
<evidence type="ECO:0000313" key="13">
    <source>
        <dbReference type="Proteomes" id="UP000070400"/>
    </source>
</evidence>
<comment type="similarity">
    <text evidence="8">Belongs to the FGAMS family.</text>
</comment>
<feature type="binding site" evidence="8">
    <location>
        <position position="577"/>
    </location>
    <ligand>
        <name>ATP</name>
        <dbReference type="ChEBI" id="CHEBI:30616"/>
    </ligand>
</feature>
<feature type="binding site" evidence="8">
    <location>
        <position position="151"/>
    </location>
    <ligand>
        <name>Mg(2+)</name>
        <dbReference type="ChEBI" id="CHEBI:18420"/>
        <label>2</label>
    </ligand>
</feature>
<dbReference type="Gene3D" id="3.30.1330.10">
    <property type="entry name" value="PurM-like, N-terminal domain"/>
    <property type="match status" value="2"/>
</dbReference>
<accession>A0A133V905</accession>
<keyword evidence="2 8" id="KW-0436">Ligase</keyword>
<feature type="domain" description="PurM-like C-terminal" evidence="10">
    <location>
        <begin position="616"/>
        <end position="752"/>
    </location>
</feature>
<evidence type="ECO:0000256" key="2">
    <source>
        <dbReference type="ARBA" id="ARBA00022598"/>
    </source>
</evidence>
<feature type="active site" evidence="8">
    <location>
        <position position="67"/>
    </location>
</feature>
<evidence type="ECO:0000259" key="10">
    <source>
        <dbReference type="Pfam" id="PF02769"/>
    </source>
</evidence>
<organism evidence="12 13">
    <name type="scientific">candidate division MSBL1 archaeon SCGC-AAA261D19</name>
    <dbReference type="NCBI Taxonomy" id="1698273"/>
    <lineage>
        <taxon>Archaea</taxon>
        <taxon>Methanobacteriati</taxon>
        <taxon>Methanobacteriota</taxon>
        <taxon>candidate division MSBL1</taxon>
    </lineage>
</organism>
<dbReference type="CDD" id="cd02204">
    <property type="entry name" value="PurL_repeat2"/>
    <property type="match status" value="1"/>
</dbReference>
<evidence type="ECO:0000256" key="5">
    <source>
        <dbReference type="ARBA" id="ARBA00022755"/>
    </source>
</evidence>
<dbReference type="InterPro" id="IPR010074">
    <property type="entry name" value="PRibForGlyAmidine_synth_PurL"/>
</dbReference>
<evidence type="ECO:0000259" key="9">
    <source>
        <dbReference type="Pfam" id="PF00586"/>
    </source>
</evidence>
<keyword evidence="6 8" id="KW-0067">ATP-binding</keyword>
<feature type="binding site" evidence="8">
    <location>
        <position position="580"/>
    </location>
    <ligand>
        <name>substrate</name>
    </ligand>
</feature>
<keyword evidence="3 8" id="KW-0479">Metal-binding</keyword>
<keyword evidence="13" id="KW-1185">Reference proteome</keyword>
<dbReference type="InterPro" id="IPR016188">
    <property type="entry name" value="PurM-like_N"/>
</dbReference>
<dbReference type="InterPro" id="IPR010918">
    <property type="entry name" value="PurM-like_C_dom"/>
</dbReference>
<evidence type="ECO:0000259" key="11">
    <source>
        <dbReference type="Pfam" id="PF18072"/>
    </source>
</evidence>
<feature type="binding site" evidence="8">
    <location>
        <position position="540"/>
    </location>
    <ligand>
        <name>ATP</name>
        <dbReference type="ChEBI" id="CHEBI:30616"/>
    </ligand>
</feature>
<dbReference type="UniPathway" id="UPA00074">
    <property type="reaction ID" value="UER00128"/>
</dbReference>
<evidence type="ECO:0000313" key="12">
    <source>
        <dbReference type="EMBL" id="KXB02899.1"/>
    </source>
</evidence>
<proteinExistence type="inferred from homology"/>
<evidence type="ECO:0000256" key="8">
    <source>
        <dbReference type="HAMAP-Rule" id="MF_00420"/>
    </source>
</evidence>
<gene>
    <name evidence="8" type="primary">purL</name>
    <name evidence="12" type="ORF">AKJ43_00140</name>
</gene>
<dbReference type="HAMAP" id="MF_00420">
    <property type="entry name" value="PurL_2"/>
    <property type="match status" value="1"/>
</dbReference>